<dbReference type="EMBL" id="AAYY01000003">
    <property type="protein sequence ID" value="EDP44590.1"/>
    <property type="molecule type" value="Genomic_DNA"/>
</dbReference>
<gene>
    <name evidence="3" type="ORF">MGL_1072</name>
</gene>
<dbReference type="SMART" id="SM00860">
    <property type="entry name" value="SMI1_KNR4"/>
    <property type="match status" value="1"/>
</dbReference>
<name>A8PWD1_MALGO</name>
<dbReference type="OrthoDB" id="2305498at2759"/>
<comment type="caution">
    <text evidence="3">The sequence shown here is derived from an EMBL/GenBank/DDBJ whole genome shotgun (WGS) entry which is preliminary data.</text>
</comment>
<dbReference type="VEuPathDB" id="FungiDB:MGL_1072"/>
<dbReference type="RefSeq" id="XP_001731804.1">
    <property type="nucleotide sequence ID" value="XM_001731752.1"/>
</dbReference>
<dbReference type="GeneID" id="5856109"/>
<dbReference type="AlphaFoldDB" id="A8PWD1"/>
<evidence type="ECO:0000313" key="4">
    <source>
        <dbReference type="Proteomes" id="UP000008837"/>
    </source>
</evidence>
<dbReference type="InterPro" id="IPR051873">
    <property type="entry name" value="KNR4/SMI1_regulator"/>
</dbReference>
<proteinExistence type="predicted"/>
<keyword evidence="4" id="KW-1185">Reference proteome</keyword>
<organism evidence="3 4">
    <name type="scientific">Malassezia globosa (strain ATCC MYA-4612 / CBS 7966)</name>
    <name type="common">Dandruff-associated fungus</name>
    <dbReference type="NCBI Taxonomy" id="425265"/>
    <lineage>
        <taxon>Eukaryota</taxon>
        <taxon>Fungi</taxon>
        <taxon>Dikarya</taxon>
        <taxon>Basidiomycota</taxon>
        <taxon>Ustilaginomycotina</taxon>
        <taxon>Malasseziomycetes</taxon>
        <taxon>Malasseziales</taxon>
        <taxon>Malasseziaceae</taxon>
        <taxon>Malassezia</taxon>
    </lineage>
</organism>
<dbReference type="KEGG" id="mgl:MGL_1072"/>
<dbReference type="PANTHER" id="PTHR47432:SF1">
    <property type="entry name" value="CELL WALL ASSEMBLY REGULATOR SMI1"/>
    <property type="match status" value="1"/>
</dbReference>
<feature type="region of interest" description="Disordered" evidence="1">
    <location>
        <begin position="432"/>
        <end position="454"/>
    </location>
</feature>
<dbReference type="InterPro" id="IPR037883">
    <property type="entry name" value="Knr4/Smi1-like_sf"/>
</dbReference>
<dbReference type="GO" id="GO:0070880">
    <property type="term" value="P:fungal-type cell wall beta-glucan biosynthetic process"/>
    <property type="evidence" value="ECO:0007669"/>
    <property type="project" value="TreeGrafter"/>
</dbReference>
<dbReference type="Proteomes" id="UP000008837">
    <property type="component" value="Unassembled WGS sequence"/>
</dbReference>
<dbReference type="GO" id="GO:0043332">
    <property type="term" value="C:mating projection tip"/>
    <property type="evidence" value="ECO:0007669"/>
    <property type="project" value="TreeGrafter"/>
</dbReference>
<dbReference type="InterPro" id="IPR018958">
    <property type="entry name" value="Knr4/Smi1-like_dom"/>
</dbReference>
<feature type="compositionally biased region" description="Polar residues" evidence="1">
    <location>
        <begin position="445"/>
        <end position="454"/>
    </location>
</feature>
<feature type="region of interest" description="Disordered" evidence="1">
    <location>
        <begin position="303"/>
        <end position="368"/>
    </location>
</feature>
<evidence type="ECO:0000256" key="1">
    <source>
        <dbReference type="SAM" id="MobiDB-lite"/>
    </source>
</evidence>
<dbReference type="SUPFAM" id="SSF160631">
    <property type="entry name" value="SMI1/KNR4-like"/>
    <property type="match status" value="1"/>
</dbReference>
<accession>A8PWD1</accession>
<evidence type="ECO:0000313" key="3">
    <source>
        <dbReference type="EMBL" id="EDP44590.1"/>
    </source>
</evidence>
<protein>
    <recommendedName>
        <fullName evidence="2">Knr4/Smi1-like domain-containing protein</fullName>
    </recommendedName>
</protein>
<dbReference type="InParanoid" id="A8PWD1"/>
<dbReference type="STRING" id="425265.A8PWD1"/>
<dbReference type="Pfam" id="PF09346">
    <property type="entry name" value="SMI1_KNR4"/>
    <property type="match status" value="1"/>
</dbReference>
<evidence type="ECO:0000259" key="2">
    <source>
        <dbReference type="SMART" id="SM00860"/>
    </source>
</evidence>
<dbReference type="PANTHER" id="PTHR47432">
    <property type="entry name" value="CELL WALL ASSEMBLY REGULATOR SMI1"/>
    <property type="match status" value="1"/>
</dbReference>
<sequence>MSGFHSTSALTQSADDSQTSLPIFSTNIRRGGSVVRAWDRLKHFCDENYEELRDTLNWPATQEQLAMLQHGIRQTLPQAVCEWLLCCDGQEVESLATCKDGLFFGLPFLGTDDILREWQFWRHVDKDAETGDNPQLRRHMRSCPPGRVRQEYSHPGWIPLVADGMGNYLGVDLSPDPRGDGKPGQVILFGRDFDTKMVLYGCDGPEGWANFLSLFVDELEKGTSFVLGDSNQEDSMEDDIGYESYFTGSGERAGEGTIRFRLAGKYARWPVLDSWFDKSALAWEVAGFSLPAHNEAHQNLADDIPDISTSSSTHDPLDPLQKTPNRSRKSSANNSPALPRDMSWPDGIGSGYMNSSSPVKRRVLPKPSPLTDLPTIEDVRAIQATELVQHAHNPTTFNGLRGKSKRNSAYINMSVPSTTVTIGENVEMSMRPTTGQSTAEEDVVPSSTIDMSGDVSQWKRSNALKSTSKLLDAS</sequence>
<reference evidence="3 4" key="1">
    <citation type="journal article" date="2007" name="Proc. Natl. Acad. Sci. U.S.A.">
        <title>Dandruff-associated Malassezia genomes reveal convergent and divergent virulence traits shared with plant and human fungal pathogens.</title>
        <authorList>
            <person name="Xu J."/>
            <person name="Saunders C.W."/>
            <person name="Hu P."/>
            <person name="Grant R.A."/>
            <person name="Boekhout T."/>
            <person name="Kuramae E.E."/>
            <person name="Kronstad J.W."/>
            <person name="Deangelis Y.M."/>
            <person name="Reeder N.L."/>
            <person name="Johnstone K.R."/>
            <person name="Leland M."/>
            <person name="Fieno A.M."/>
            <person name="Begley W.M."/>
            <person name="Sun Y."/>
            <person name="Lacey M.P."/>
            <person name="Chaudhary T."/>
            <person name="Keough T."/>
            <person name="Chu L."/>
            <person name="Sears R."/>
            <person name="Yuan B."/>
            <person name="Dawson T.L.Jr."/>
        </authorList>
    </citation>
    <scope>NUCLEOTIDE SEQUENCE [LARGE SCALE GENOMIC DNA]</scope>
    <source>
        <strain evidence="4">ATCC MYA-4612 / CBS 7966</strain>
    </source>
</reference>
<dbReference type="OMA" id="FCDENYE"/>
<feature type="domain" description="Knr4/Smi1-like" evidence="2">
    <location>
        <begin position="59"/>
        <end position="278"/>
    </location>
</feature>